<keyword evidence="8" id="KW-1185">Reference proteome</keyword>
<sequence>MDFALGLETSARLLYSLPSRSSSGMKIKGAVLSSSRADCRDGGVYSVDRARFAQSLNMTDCIVEQLRSGEAFQLVRVVDSVDGTLKVVKIVSRSMIDDDAVLDGVKWLRRRRLNCPSYSKLVDNFNSPHDWYLVFECARVTLKDILAREDMDPLPVRHVRAIMHQLVNAVDSLHRRSMMHLDICPAMIEIVDPSTIEERVYTEEGCFVKKVVLCCTEIRVVFYGDVGSRTDRDVGTDQYRAPELVFGWASRSGTDTFSIGCVFSELLTGRPMFPPCSEEELYVLAKAHVFEAVLGEFPPDVVHSVSFMHQGLFNSSDELKGFYDLSEDLRGFLCSIKTIQEEIEDDDAEEVLRSMTMISPADRVHLSDVLSFAYFSRAGADSYD</sequence>
<dbReference type="EMBL" id="NHYE01005330">
    <property type="protein sequence ID" value="PPQ74586.1"/>
    <property type="molecule type" value="Genomic_DNA"/>
</dbReference>
<dbReference type="PANTHER" id="PTHR45646:SF11">
    <property type="entry name" value="SERINE_THREONINE-PROTEIN KINASE DOA"/>
    <property type="match status" value="1"/>
</dbReference>
<dbReference type="InterPro" id="IPR000719">
    <property type="entry name" value="Prot_kinase_dom"/>
</dbReference>
<proteinExistence type="predicted"/>
<dbReference type="SUPFAM" id="SSF56112">
    <property type="entry name" value="Protein kinase-like (PK-like)"/>
    <property type="match status" value="1"/>
</dbReference>
<organism evidence="7 8">
    <name type="scientific">Gymnopilus dilepis</name>
    <dbReference type="NCBI Taxonomy" id="231916"/>
    <lineage>
        <taxon>Eukaryota</taxon>
        <taxon>Fungi</taxon>
        <taxon>Dikarya</taxon>
        <taxon>Basidiomycota</taxon>
        <taxon>Agaricomycotina</taxon>
        <taxon>Agaricomycetes</taxon>
        <taxon>Agaricomycetidae</taxon>
        <taxon>Agaricales</taxon>
        <taxon>Agaricineae</taxon>
        <taxon>Hymenogastraceae</taxon>
        <taxon>Gymnopilus</taxon>
    </lineage>
</organism>
<keyword evidence="5" id="KW-0067">ATP-binding</keyword>
<accession>A0A409W7U7</accession>
<reference evidence="7 8" key="1">
    <citation type="journal article" date="2018" name="Evol. Lett.">
        <title>Horizontal gene cluster transfer increased hallucinogenic mushroom diversity.</title>
        <authorList>
            <person name="Reynolds H.T."/>
            <person name="Vijayakumar V."/>
            <person name="Gluck-Thaler E."/>
            <person name="Korotkin H.B."/>
            <person name="Matheny P.B."/>
            <person name="Slot J.C."/>
        </authorList>
    </citation>
    <scope>NUCLEOTIDE SEQUENCE [LARGE SCALE GENOMIC DNA]</scope>
    <source>
        <strain evidence="7 8">SRW20</strain>
    </source>
</reference>
<dbReference type="Gene3D" id="1.10.510.10">
    <property type="entry name" value="Transferase(Phosphotransferase) domain 1"/>
    <property type="match status" value="1"/>
</dbReference>
<dbReference type="InterPro" id="IPR011009">
    <property type="entry name" value="Kinase-like_dom_sf"/>
</dbReference>
<dbReference type="OrthoDB" id="29306at2759"/>
<dbReference type="PANTHER" id="PTHR45646">
    <property type="entry name" value="SERINE/THREONINE-PROTEIN KINASE DOA-RELATED"/>
    <property type="match status" value="1"/>
</dbReference>
<keyword evidence="1" id="KW-0723">Serine/threonine-protein kinase</keyword>
<evidence type="ECO:0000259" key="6">
    <source>
        <dbReference type="PROSITE" id="PS50011"/>
    </source>
</evidence>
<keyword evidence="2" id="KW-0808">Transferase</keyword>
<dbReference type="InterPro" id="IPR051175">
    <property type="entry name" value="CLK_kinases"/>
</dbReference>
<evidence type="ECO:0000256" key="2">
    <source>
        <dbReference type="ARBA" id="ARBA00022679"/>
    </source>
</evidence>
<gene>
    <name evidence="7" type="ORF">CVT26_007806</name>
</gene>
<dbReference type="AlphaFoldDB" id="A0A409W7U7"/>
<keyword evidence="4" id="KW-0418">Kinase</keyword>
<dbReference type="Proteomes" id="UP000284706">
    <property type="component" value="Unassembled WGS sequence"/>
</dbReference>
<evidence type="ECO:0000256" key="4">
    <source>
        <dbReference type="ARBA" id="ARBA00022777"/>
    </source>
</evidence>
<comment type="caution">
    <text evidence="7">The sequence shown here is derived from an EMBL/GenBank/DDBJ whole genome shotgun (WGS) entry which is preliminary data.</text>
</comment>
<evidence type="ECO:0000256" key="3">
    <source>
        <dbReference type="ARBA" id="ARBA00022741"/>
    </source>
</evidence>
<evidence type="ECO:0000256" key="1">
    <source>
        <dbReference type="ARBA" id="ARBA00022527"/>
    </source>
</evidence>
<evidence type="ECO:0000256" key="5">
    <source>
        <dbReference type="ARBA" id="ARBA00022840"/>
    </source>
</evidence>
<dbReference type="SMART" id="SM00220">
    <property type="entry name" value="S_TKc"/>
    <property type="match status" value="1"/>
</dbReference>
<dbReference type="Gene3D" id="3.30.200.20">
    <property type="entry name" value="Phosphorylase Kinase, domain 1"/>
    <property type="match status" value="1"/>
</dbReference>
<evidence type="ECO:0000313" key="7">
    <source>
        <dbReference type="EMBL" id="PPQ74586.1"/>
    </source>
</evidence>
<dbReference type="GO" id="GO:0005634">
    <property type="term" value="C:nucleus"/>
    <property type="evidence" value="ECO:0007669"/>
    <property type="project" value="TreeGrafter"/>
</dbReference>
<protein>
    <recommendedName>
        <fullName evidence="6">Protein kinase domain-containing protein</fullName>
    </recommendedName>
</protein>
<dbReference type="PROSITE" id="PS50011">
    <property type="entry name" value="PROTEIN_KINASE_DOM"/>
    <property type="match status" value="1"/>
</dbReference>
<feature type="domain" description="Protein kinase" evidence="6">
    <location>
        <begin position="60"/>
        <end position="375"/>
    </location>
</feature>
<dbReference type="GO" id="GO:0004674">
    <property type="term" value="F:protein serine/threonine kinase activity"/>
    <property type="evidence" value="ECO:0007669"/>
    <property type="project" value="UniProtKB-KW"/>
</dbReference>
<name>A0A409W7U7_9AGAR</name>
<dbReference type="InParanoid" id="A0A409W7U7"/>
<dbReference type="Pfam" id="PF00069">
    <property type="entry name" value="Pkinase"/>
    <property type="match status" value="2"/>
</dbReference>
<keyword evidence="3" id="KW-0547">Nucleotide-binding</keyword>
<evidence type="ECO:0000313" key="8">
    <source>
        <dbReference type="Proteomes" id="UP000284706"/>
    </source>
</evidence>
<dbReference type="GO" id="GO:0005524">
    <property type="term" value="F:ATP binding"/>
    <property type="evidence" value="ECO:0007669"/>
    <property type="project" value="UniProtKB-KW"/>
</dbReference>